<dbReference type="RefSeq" id="WP_120131222.1">
    <property type="nucleotide sequence ID" value="NZ_RAHH01000002.1"/>
</dbReference>
<comment type="caution">
    <text evidence="1">The sequence shown here is derived from an EMBL/GenBank/DDBJ whole genome shotgun (WGS) entry which is preliminary data.</text>
</comment>
<evidence type="ECO:0000313" key="1">
    <source>
        <dbReference type="EMBL" id="RJT47213.1"/>
    </source>
</evidence>
<accession>A0A419NEL3</accession>
<protein>
    <submittedName>
        <fullName evidence="1">Uncharacterized protein</fullName>
    </submittedName>
</protein>
<dbReference type="AlphaFoldDB" id="A0A419NEL3"/>
<gene>
    <name evidence="1" type="ORF">D6C13_02300</name>
</gene>
<name>A0A419NEL3_9GAMM</name>
<dbReference type="Proteomes" id="UP000284908">
    <property type="component" value="Unassembled WGS sequence"/>
</dbReference>
<dbReference type="EMBL" id="RAHH01000002">
    <property type="protein sequence ID" value="RJT47213.1"/>
    <property type="molecule type" value="Genomic_DNA"/>
</dbReference>
<keyword evidence="2" id="KW-1185">Reference proteome</keyword>
<dbReference type="InterPro" id="IPR058601">
    <property type="entry name" value="Phage_phiTE_015-like"/>
</dbReference>
<organism evidence="1 2">
    <name type="scientific">Rahnella woolbedingensis</name>
    <dbReference type="NCBI Taxonomy" id="1510574"/>
    <lineage>
        <taxon>Bacteria</taxon>
        <taxon>Pseudomonadati</taxon>
        <taxon>Pseudomonadota</taxon>
        <taxon>Gammaproteobacteria</taxon>
        <taxon>Enterobacterales</taxon>
        <taxon>Yersiniaceae</taxon>
        <taxon>Rahnella</taxon>
    </lineage>
</organism>
<evidence type="ECO:0000313" key="2">
    <source>
        <dbReference type="Proteomes" id="UP000284908"/>
    </source>
</evidence>
<dbReference type="Pfam" id="PF26207">
    <property type="entry name" value="Phage_phiTE_015"/>
    <property type="match status" value="1"/>
</dbReference>
<proteinExistence type="predicted"/>
<dbReference type="OrthoDB" id="6629429at2"/>
<sequence>MDTKAAFEKFMLDELDLDVSGFRNEDPETSEEWPYAATNSESSTVITVAFKAWCKSWQASRAAIEIELPELAVDHDERLMVETSVEGAFNLGVIRSRQAITSHGIRIKGKTD</sequence>
<reference evidence="1 2" key="1">
    <citation type="submission" date="2018-09" db="EMBL/GenBank/DDBJ databases">
        <authorList>
            <person name="Le Fleche-Mateos A."/>
        </authorList>
    </citation>
    <scope>NUCLEOTIDE SEQUENCE [LARGE SCALE GENOMIC DNA]</scope>
    <source>
        <strain evidence="1 2">DSM 27399</strain>
    </source>
</reference>